<organism evidence="5 6">
    <name type="scientific">Atta colombica</name>
    <dbReference type="NCBI Taxonomy" id="520822"/>
    <lineage>
        <taxon>Eukaryota</taxon>
        <taxon>Metazoa</taxon>
        <taxon>Ecdysozoa</taxon>
        <taxon>Arthropoda</taxon>
        <taxon>Hexapoda</taxon>
        <taxon>Insecta</taxon>
        <taxon>Pterygota</taxon>
        <taxon>Neoptera</taxon>
        <taxon>Endopterygota</taxon>
        <taxon>Hymenoptera</taxon>
        <taxon>Apocrita</taxon>
        <taxon>Aculeata</taxon>
        <taxon>Formicoidea</taxon>
        <taxon>Formicidae</taxon>
        <taxon>Myrmicinae</taxon>
        <taxon>Atta</taxon>
    </lineage>
</organism>
<sequence>MNSSIHVPLVKWTVPAVALVIALFWYKRRRIDRDELQWNDSGGTTKSNCVEKAISNNTQKIDTNIYDSGVQKEINQESSIDCCNMQEEEEEQTRISRKISKTMDIPLKNSALQFAFCNSSQNTYKDVGTICSTEVEFNSSNKSNTSLFETIATSASSKSNKNDDDEEPRIFQNVANEEQTMHCETRSLEQNYTEEYHYKKDEQESEGHTIKTQGREVDERDSANHSPISVVLDGSVTDEAGSEGSNTDSGKDDSNFVRLEYNQFLCPYTGGSINGCRKDNIASTTYDFSIPQHLVGRLIGRHGSFLHNIRTKANVGIYVNDHPCDGDHKICSIRGSVEGINVALKMVRQKFPEKRFPQVTLAEISTISEVNEEVTYNVFIQRPLSLVDGVNNDINICHIVKPNWLFVRLPTHPSFPLLQNLEDSMQYWYNTESISVPDVLNKAGVMYCFIEGDYVAVYWMENWVRAYIEWPDPSGERSVVRLLDYGGYWSVSNSECRPLILNYLSLPFQAIEVFLANIQPKNGKWSSEAYNVVQNCSSKGVAQAQIEGRIQSNTYANIYFIIQNYGVISLTEELITNGFAERVIWEDMKPETLESICT</sequence>
<keyword evidence="3" id="KW-0812">Transmembrane</keyword>
<dbReference type="InterPro" id="IPR036612">
    <property type="entry name" value="KH_dom_type_1_sf"/>
</dbReference>
<dbReference type="PANTHER" id="PTHR22948:SF65">
    <property type="entry name" value="A-KINASE ANCHORING PROTEIN 1"/>
    <property type="match status" value="1"/>
</dbReference>
<dbReference type="Gene3D" id="2.30.30.140">
    <property type="match status" value="1"/>
</dbReference>
<dbReference type="InterPro" id="IPR004088">
    <property type="entry name" value="KH_dom_type_1"/>
</dbReference>
<dbReference type="InterPro" id="IPR002999">
    <property type="entry name" value="Tudor"/>
</dbReference>
<keyword evidence="1" id="KW-0694">RNA-binding</keyword>
<evidence type="ECO:0000256" key="1">
    <source>
        <dbReference type="PROSITE-ProRule" id="PRU00117"/>
    </source>
</evidence>
<evidence type="ECO:0000313" key="5">
    <source>
        <dbReference type="EMBL" id="KYM84314.1"/>
    </source>
</evidence>
<accession>A0A195BJ00</accession>
<dbReference type="Pfam" id="PF00567">
    <property type="entry name" value="TUDOR"/>
    <property type="match status" value="1"/>
</dbReference>
<dbReference type="Proteomes" id="UP000078540">
    <property type="component" value="Unassembled WGS sequence"/>
</dbReference>
<dbReference type="InterPro" id="IPR004087">
    <property type="entry name" value="KH_dom"/>
</dbReference>
<dbReference type="InterPro" id="IPR050621">
    <property type="entry name" value="Tudor_domain_containing"/>
</dbReference>
<dbReference type="PROSITE" id="PS50084">
    <property type="entry name" value="KH_TYPE_1"/>
    <property type="match status" value="1"/>
</dbReference>
<feature type="compositionally biased region" description="Basic and acidic residues" evidence="2">
    <location>
        <begin position="197"/>
        <end position="223"/>
    </location>
</feature>
<dbReference type="SMART" id="SM00322">
    <property type="entry name" value="KH"/>
    <property type="match status" value="1"/>
</dbReference>
<dbReference type="STRING" id="520822.A0A195BJ00"/>
<dbReference type="GO" id="GO:0010468">
    <property type="term" value="P:regulation of gene expression"/>
    <property type="evidence" value="ECO:0007669"/>
    <property type="project" value="UniProtKB-ARBA"/>
</dbReference>
<dbReference type="GO" id="GO:0003723">
    <property type="term" value="F:RNA binding"/>
    <property type="evidence" value="ECO:0007669"/>
    <property type="project" value="UniProtKB-UniRule"/>
</dbReference>
<dbReference type="GO" id="GO:0005739">
    <property type="term" value="C:mitochondrion"/>
    <property type="evidence" value="ECO:0007669"/>
    <property type="project" value="UniProtKB-ARBA"/>
</dbReference>
<keyword evidence="3" id="KW-0472">Membrane</keyword>
<feature type="domain" description="K Homology" evidence="4">
    <location>
        <begin position="282"/>
        <end position="352"/>
    </location>
</feature>
<protein>
    <submittedName>
        <fullName evidence="5">KH domain-containing protein C56G2.1</fullName>
    </submittedName>
</protein>
<feature type="region of interest" description="Disordered" evidence="2">
    <location>
        <begin position="197"/>
        <end position="254"/>
    </location>
</feature>
<dbReference type="Pfam" id="PF00013">
    <property type="entry name" value="KH_1"/>
    <property type="match status" value="1"/>
</dbReference>
<proteinExistence type="predicted"/>
<keyword evidence="6" id="KW-1185">Reference proteome</keyword>
<evidence type="ECO:0000256" key="2">
    <source>
        <dbReference type="SAM" id="MobiDB-lite"/>
    </source>
</evidence>
<dbReference type="InterPro" id="IPR035437">
    <property type="entry name" value="SNase_OB-fold_sf"/>
</dbReference>
<dbReference type="AlphaFoldDB" id="A0A195BJ00"/>
<gene>
    <name evidence="5" type="ORF">ALC53_05407</name>
</gene>
<dbReference type="SUPFAM" id="SSF54791">
    <property type="entry name" value="Eukaryotic type KH-domain (KH-domain type I)"/>
    <property type="match status" value="1"/>
</dbReference>
<evidence type="ECO:0000313" key="6">
    <source>
        <dbReference type="Proteomes" id="UP000078540"/>
    </source>
</evidence>
<dbReference type="Gene3D" id="2.40.50.90">
    <property type="match status" value="1"/>
</dbReference>
<evidence type="ECO:0000256" key="3">
    <source>
        <dbReference type="SAM" id="Phobius"/>
    </source>
</evidence>
<name>A0A195BJ00_9HYME</name>
<dbReference type="SUPFAM" id="SSF63748">
    <property type="entry name" value="Tudor/PWWP/MBT"/>
    <property type="match status" value="1"/>
</dbReference>
<dbReference type="EMBL" id="KQ976465">
    <property type="protein sequence ID" value="KYM84314.1"/>
    <property type="molecule type" value="Genomic_DNA"/>
</dbReference>
<dbReference type="InterPro" id="IPR047368">
    <property type="entry name" value="KH-I_AKAP1"/>
</dbReference>
<dbReference type="Gene3D" id="3.30.1370.10">
    <property type="entry name" value="K Homology domain, type 1"/>
    <property type="match status" value="1"/>
</dbReference>
<dbReference type="PANTHER" id="PTHR22948">
    <property type="entry name" value="TUDOR DOMAIN CONTAINING PROTEIN"/>
    <property type="match status" value="1"/>
</dbReference>
<reference evidence="5 6" key="1">
    <citation type="submission" date="2015-09" db="EMBL/GenBank/DDBJ databases">
        <title>Atta colombica WGS genome.</title>
        <authorList>
            <person name="Nygaard S."/>
            <person name="Hu H."/>
            <person name="Boomsma J."/>
            <person name="Zhang G."/>
        </authorList>
    </citation>
    <scope>NUCLEOTIDE SEQUENCE [LARGE SCALE GENOMIC DNA]</scope>
    <source>
        <strain evidence="5">Treedump-2</strain>
        <tissue evidence="5">Whole body</tissue>
    </source>
</reference>
<keyword evidence="3" id="KW-1133">Transmembrane helix</keyword>
<evidence type="ECO:0000259" key="4">
    <source>
        <dbReference type="SMART" id="SM00322"/>
    </source>
</evidence>
<feature type="transmembrane region" description="Helical" evidence="3">
    <location>
        <begin position="6"/>
        <end position="26"/>
    </location>
</feature>
<dbReference type="CDD" id="cd22395">
    <property type="entry name" value="KH-I_AKAP1"/>
    <property type="match status" value="1"/>
</dbReference>